<feature type="domain" description="Pep3/Vps18 beta-propeller" evidence="8">
    <location>
        <begin position="37"/>
        <end position="386"/>
    </location>
</feature>
<evidence type="ECO:0000256" key="5">
    <source>
        <dbReference type="ARBA" id="ARBA00029433"/>
    </source>
</evidence>
<feature type="domain" description="Pep3/Vps18 RING C-terminal" evidence="9">
    <location>
        <begin position="923"/>
        <end position="1018"/>
    </location>
</feature>
<evidence type="ECO:0000259" key="9">
    <source>
        <dbReference type="Pfam" id="PF26148"/>
    </source>
</evidence>
<comment type="subcellular location">
    <subcellularLocation>
        <location evidence="5">Endomembrane system</location>
        <topology evidence="5">Peripheral membrane protein</topology>
        <orientation evidence="5">Cytoplasmic side</orientation>
    </subcellularLocation>
</comment>
<dbReference type="SUPFAM" id="SSF57850">
    <property type="entry name" value="RING/U-box"/>
    <property type="match status" value="1"/>
</dbReference>
<reference evidence="10" key="1">
    <citation type="submission" date="2023-10" db="EMBL/GenBank/DDBJ databases">
        <authorList>
            <person name="Chen Y."/>
            <person name="Shah S."/>
            <person name="Dougan E. K."/>
            <person name="Thang M."/>
            <person name="Chan C."/>
        </authorList>
    </citation>
    <scope>NUCLEOTIDE SEQUENCE [LARGE SCALE GENOMIC DNA]</scope>
</reference>
<keyword evidence="1" id="KW-0479">Metal-binding</keyword>
<protein>
    <recommendedName>
        <fullName evidence="12">Pep3/Vps18/deep orange domain-containing protein</fullName>
    </recommendedName>
</protein>
<feature type="coiled-coil region" evidence="6">
    <location>
        <begin position="876"/>
        <end position="910"/>
    </location>
</feature>
<accession>A0ABN9YEJ8</accession>
<dbReference type="EMBL" id="CAUYUJ010022245">
    <property type="protein sequence ID" value="CAK0909708.1"/>
    <property type="molecule type" value="Genomic_DNA"/>
</dbReference>
<sequence>MERLDGRADEDAPHAESHIFALQPVPLETLGVQAQRRTAAAAAANGSVLAAFQGGDVVRWYPAEDEASPVDFGREGCGGVGRILLEPKGLHALVANSQEDTWHVGLDGRAQRLQRLQGHVVEAASWDPESTETSTHDVLLGTFGGQILHLVVEGGKEKTLRALFAFTVGLAGEQHGMPVCGVCRERVLAADGSERTVVFVAAGCGLYAFVGSSLDTVFQRCQGEVAMSRALVFEVPRDAPHGDLQLAPRCVGAASSKVLFWLTGVGILAATVKCPLGPDGALLESPPGLIRFPRSPRAARGTRSGGSPVSALLPETPPPPPLSMALTPYHLVLLFEDRWVVVSRVSSEVVQQHEWSSSVAGSPREVVADANDDRVWLRSEKGLFELRADREDRNVWTMLVKQEQWEDALHACKGASQRAQVLTAYADWLFRQGRLVEAARRFAESTAAGSADGAPFEHVALRFLRAGCKDALSELMRQRMERCPKSDKVLPRVSVPWGHGGGLGVWAVEMALGHLNDISARPGGRARAQAPAAAAAETDALEERRQSLREFLRKRCCDLDVHATLYHLLQSHGWLEELVDFAEKLAGFAPEGAAEALVCRFAPVLFGVDPPALVSLLLRPQLQGLDPRSVLPALYAPGAPRARRAEAIRYLEHVLREMPEVAGQLPGGAEGAGGAATGQPHRQRSLRINSDQVSGALGDEEAALVSDGHGAAGVGTWASGAAIVNALAVLYACCCADGDGAAERAGDGPSGAEEELLYFLAGQEGNPVLDAHFALRVCAERGLSRVVVLLYGLLELHEAAVDVALRCGDVELAKRHACRPADRAVRQRLWLRVAESRAASGDDIARIMGLISESQEVTVRDLLPHLAESITVDALKDEICASLSSYEEQMRTLRQEMDDHRRALLAFKEDLDLAEGRRVVISHGQLCEICQAPALGERFYAFPCGHCFHEGCLRELVVPSLSVEGGQRLFTLEATRMEQQAPVVVNLGGLPGATLDEVEEELDTILADDCAFCGRLMVRTVGRPFIDPTEEDEAESWSVMCEET</sequence>
<dbReference type="InterPro" id="IPR007810">
    <property type="entry name" value="Pep3/Vps18_beta-prop"/>
</dbReference>
<evidence type="ECO:0000313" key="10">
    <source>
        <dbReference type="EMBL" id="CAK0909708.1"/>
    </source>
</evidence>
<evidence type="ECO:0000256" key="1">
    <source>
        <dbReference type="ARBA" id="ARBA00022723"/>
    </source>
</evidence>
<evidence type="ECO:0008006" key="12">
    <source>
        <dbReference type="Google" id="ProtNLM"/>
    </source>
</evidence>
<keyword evidence="4" id="KW-0472">Membrane</keyword>
<feature type="region of interest" description="Disordered" evidence="7">
    <location>
        <begin position="665"/>
        <end position="686"/>
    </location>
</feature>
<evidence type="ECO:0000256" key="7">
    <source>
        <dbReference type="SAM" id="MobiDB-lite"/>
    </source>
</evidence>
<keyword evidence="3" id="KW-0862">Zinc</keyword>
<evidence type="ECO:0000256" key="2">
    <source>
        <dbReference type="ARBA" id="ARBA00022771"/>
    </source>
</evidence>
<dbReference type="InterPro" id="IPR058919">
    <property type="entry name" value="Pep3/Vps18_RING_C"/>
</dbReference>
<dbReference type="PANTHER" id="PTHR23323:SF26">
    <property type="entry name" value="VACUOLAR PROTEIN SORTING-ASSOCIATED PROTEIN 18 HOMOLOG"/>
    <property type="match status" value="1"/>
</dbReference>
<feature type="compositionally biased region" description="Gly residues" evidence="7">
    <location>
        <begin position="665"/>
        <end position="676"/>
    </location>
</feature>
<evidence type="ECO:0000259" key="8">
    <source>
        <dbReference type="Pfam" id="PF05131"/>
    </source>
</evidence>
<keyword evidence="2" id="KW-0863">Zinc-finger</keyword>
<feature type="region of interest" description="Disordered" evidence="7">
    <location>
        <begin position="294"/>
        <end position="316"/>
    </location>
</feature>
<feature type="non-terminal residue" evidence="10">
    <location>
        <position position="1044"/>
    </location>
</feature>
<evidence type="ECO:0000256" key="3">
    <source>
        <dbReference type="ARBA" id="ARBA00022833"/>
    </source>
</evidence>
<evidence type="ECO:0000313" key="11">
    <source>
        <dbReference type="Proteomes" id="UP001189429"/>
    </source>
</evidence>
<dbReference type="Pfam" id="PF05131">
    <property type="entry name" value="Pep3_Vps18"/>
    <property type="match status" value="1"/>
</dbReference>
<proteinExistence type="predicted"/>
<name>A0ABN9YEJ8_9DINO</name>
<keyword evidence="6" id="KW-0175">Coiled coil</keyword>
<gene>
    <name evidence="10" type="ORF">PCOR1329_LOCUS84058</name>
</gene>
<dbReference type="Proteomes" id="UP001189429">
    <property type="component" value="Unassembled WGS sequence"/>
</dbReference>
<comment type="caution">
    <text evidence="10">The sequence shown here is derived from an EMBL/GenBank/DDBJ whole genome shotgun (WGS) entry which is preliminary data.</text>
</comment>
<dbReference type="Pfam" id="PF26148">
    <property type="entry name" value="VPS18_RING_C"/>
    <property type="match status" value="1"/>
</dbReference>
<keyword evidence="11" id="KW-1185">Reference proteome</keyword>
<organism evidence="10 11">
    <name type="scientific">Prorocentrum cordatum</name>
    <dbReference type="NCBI Taxonomy" id="2364126"/>
    <lineage>
        <taxon>Eukaryota</taxon>
        <taxon>Sar</taxon>
        <taxon>Alveolata</taxon>
        <taxon>Dinophyceae</taxon>
        <taxon>Prorocentrales</taxon>
        <taxon>Prorocentraceae</taxon>
        <taxon>Prorocentrum</taxon>
    </lineage>
</organism>
<dbReference type="PANTHER" id="PTHR23323">
    <property type="entry name" value="VACUOLAR PROTEIN SORTING-ASSOCIATED PROTEIN"/>
    <property type="match status" value="1"/>
</dbReference>
<evidence type="ECO:0000256" key="6">
    <source>
        <dbReference type="SAM" id="Coils"/>
    </source>
</evidence>
<evidence type="ECO:0000256" key="4">
    <source>
        <dbReference type="ARBA" id="ARBA00023136"/>
    </source>
</evidence>